<accession>T1C4G7</accession>
<protein>
    <recommendedName>
        <fullName evidence="3">Thermopsin</fullName>
    </recommendedName>
</protein>
<proteinExistence type="predicted"/>
<evidence type="ECO:0000313" key="2">
    <source>
        <dbReference type="EMBL" id="EQD80386.1"/>
    </source>
</evidence>
<gene>
    <name evidence="2" type="ORF">B1A_00943</name>
</gene>
<keyword evidence="1" id="KW-0812">Transmembrane</keyword>
<reference evidence="2" key="2">
    <citation type="journal article" date="2014" name="ISME J.">
        <title>Microbial stratification in low pH oxic and suboxic macroscopic growths along an acid mine drainage.</title>
        <authorList>
            <person name="Mendez-Garcia C."/>
            <person name="Mesa V."/>
            <person name="Sprenger R.R."/>
            <person name="Richter M."/>
            <person name="Diez M.S."/>
            <person name="Solano J."/>
            <person name="Bargiela R."/>
            <person name="Golyshina O.V."/>
            <person name="Manteca A."/>
            <person name="Ramos J.L."/>
            <person name="Gallego J.R."/>
            <person name="Llorente I."/>
            <person name="Martins Dos Santos V.A."/>
            <person name="Jensen O.N."/>
            <person name="Pelaez A.I."/>
            <person name="Sanchez J."/>
            <person name="Ferrer M."/>
        </authorList>
    </citation>
    <scope>NUCLEOTIDE SEQUENCE</scope>
</reference>
<feature type="transmembrane region" description="Helical" evidence="1">
    <location>
        <begin position="126"/>
        <end position="150"/>
    </location>
</feature>
<reference evidence="2" key="1">
    <citation type="submission" date="2013-08" db="EMBL/GenBank/DDBJ databases">
        <authorList>
            <person name="Mendez C."/>
            <person name="Richter M."/>
            <person name="Ferrer M."/>
            <person name="Sanchez J."/>
        </authorList>
    </citation>
    <scope>NUCLEOTIDE SEQUENCE</scope>
</reference>
<evidence type="ECO:0000256" key="1">
    <source>
        <dbReference type="SAM" id="Phobius"/>
    </source>
</evidence>
<dbReference type="EMBL" id="AUZX01000715">
    <property type="protein sequence ID" value="EQD80386.1"/>
    <property type="molecule type" value="Genomic_DNA"/>
</dbReference>
<sequence length="158" mass="15929">TVELTNGSYRYTVISGNSSYRAMGGELSVNGSGGAVTVGFVPEVYAIEFAESGLPNGTVWWVTVAGVTAKTNGTEIVVKLGNGSYAFSVGDSAGYGATPSAGVMEVTGPGEPTRVISFEAGGGVPIYLWVAGGGTAAVGVAIGAVVYVVMGRRARPRK</sequence>
<keyword evidence="1" id="KW-1133">Transmembrane helix</keyword>
<feature type="non-terminal residue" evidence="2">
    <location>
        <position position="1"/>
    </location>
</feature>
<dbReference type="AlphaFoldDB" id="T1C4G7"/>
<keyword evidence="1" id="KW-0472">Membrane</keyword>
<comment type="caution">
    <text evidence="2">The sequence shown here is derived from an EMBL/GenBank/DDBJ whole genome shotgun (WGS) entry which is preliminary data.</text>
</comment>
<name>T1C4G7_9ZZZZ</name>
<organism evidence="2">
    <name type="scientific">mine drainage metagenome</name>
    <dbReference type="NCBI Taxonomy" id="410659"/>
    <lineage>
        <taxon>unclassified sequences</taxon>
        <taxon>metagenomes</taxon>
        <taxon>ecological metagenomes</taxon>
    </lineage>
</organism>
<evidence type="ECO:0008006" key="3">
    <source>
        <dbReference type="Google" id="ProtNLM"/>
    </source>
</evidence>